<reference evidence="2 3" key="1">
    <citation type="submission" date="2016-07" db="EMBL/GenBank/DDBJ databases">
        <title>Pervasive Adenine N6-methylation of Active Genes in Fungi.</title>
        <authorList>
            <consortium name="DOE Joint Genome Institute"/>
            <person name="Mondo S.J."/>
            <person name="Dannebaum R.O."/>
            <person name="Kuo R.C."/>
            <person name="Labutti K."/>
            <person name="Haridas S."/>
            <person name="Kuo A."/>
            <person name="Salamov A."/>
            <person name="Ahrendt S.R."/>
            <person name="Lipzen A."/>
            <person name="Sullivan W."/>
            <person name="Andreopoulos W.B."/>
            <person name="Clum A."/>
            <person name="Lindquist E."/>
            <person name="Daum C."/>
            <person name="Ramamoorthy G.K."/>
            <person name="Gryganskyi A."/>
            <person name="Culley D."/>
            <person name="Magnuson J.K."/>
            <person name="James T.Y."/>
            <person name="O'Malley M.A."/>
            <person name="Stajich J.E."/>
            <person name="Spatafora J.W."/>
            <person name="Visel A."/>
            <person name="Grigoriev I.V."/>
        </authorList>
    </citation>
    <scope>NUCLEOTIDE SEQUENCE [LARGE SCALE GENOMIC DNA]</scope>
    <source>
        <strain evidence="2 3">CBS 129021</strain>
    </source>
</reference>
<dbReference type="RefSeq" id="XP_040718526.1">
    <property type="nucleotide sequence ID" value="XM_040862881.1"/>
</dbReference>
<evidence type="ECO:0000313" key="2">
    <source>
        <dbReference type="EMBL" id="ORY68239.1"/>
    </source>
</evidence>
<dbReference type="AlphaFoldDB" id="A0A1Y2E9L8"/>
<evidence type="ECO:0000256" key="1">
    <source>
        <dbReference type="SAM" id="Phobius"/>
    </source>
</evidence>
<protein>
    <submittedName>
        <fullName evidence="2">Uncharacterized protein</fullName>
    </submittedName>
</protein>
<organism evidence="2 3">
    <name type="scientific">Pseudomassariella vexata</name>
    <dbReference type="NCBI Taxonomy" id="1141098"/>
    <lineage>
        <taxon>Eukaryota</taxon>
        <taxon>Fungi</taxon>
        <taxon>Dikarya</taxon>
        <taxon>Ascomycota</taxon>
        <taxon>Pezizomycotina</taxon>
        <taxon>Sordariomycetes</taxon>
        <taxon>Xylariomycetidae</taxon>
        <taxon>Amphisphaeriales</taxon>
        <taxon>Pseudomassariaceae</taxon>
        <taxon>Pseudomassariella</taxon>
    </lineage>
</organism>
<accession>A0A1Y2E9L8</accession>
<dbReference type="EMBL" id="MCFJ01000003">
    <property type="protein sequence ID" value="ORY68239.1"/>
    <property type="molecule type" value="Genomic_DNA"/>
</dbReference>
<sequence>MRKHTVLYVQGLHLVVRGTGSIIQRVRIGHVRNTIAVQAIQPPSRVRLFLRYLTLINVVFFNYVMVQITQFLSSYKEPTTFHPSRAMMSLLRLYLLVLAIFIATALAVPAVPAVPELAPWGPTAVWYYRCSSSSQVETSWNLKDWRPSAVCRMGTCCSNLAPSPLCTIEACDLVPVEIKQGGTRLSG</sequence>
<dbReference type="Proteomes" id="UP000193689">
    <property type="component" value="Unassembled WGS sequence"/>
</dbReference>
<comment type="caution">
    <text evidence="2">The sequence shown here is derived from an EMBL/GenBank/DDBJ whole genome shotgun (WGS) entry which is preliminary data.</text>
</comment>
<feature type="transmembrane region" description="Helical" evidence="1">
    <location>
        <begin position="52"/>
        <end position="72"/>
    </location>
</feature>
<evidence type="ECO:0000313" key="3">
    <source>
        <dbReference type="Proteomes" id="UP000193689"/>
    </source>
</evidence>
<dbReference type="InParanoid" id="A0A1Y2E9L8"/>
<feature type="transmembrane region" description="Helical" evidence="1">
    <location>
        <begin position="93"/>
        <end position="114"/>
    </location>
</feature>
<dbReference type="GeneID" id="63779093"/>
<keyword evidence="1" id="KW-1133">Transmembrane helix</keyword>
<proteinExistence type="predicted"/>
<keyword evidence="1" id="KW-0472">Membrane</keyword>
<keyword evidence="1" id="KW-0812">Transmembrane</keyword>
<name>A0A1Y2E9L8_9PEZI</name>
<keyword evidence="3" id="KW-1185">Reference proteome</keyword>
<gene>
    <name evidence="2" type="ORF">BCR38DRAFT_471849</name>
</gene>